<evidence type="ECO:0000313" key="2">
    <source>
        <dbReference type="Proteomes" id="UP000298324"/>
    </source>
</evidence>
<comment type="caution">
    <text evidence="1">The sequence shown here is derived from an EMBL/GenBank/DDBJ whole genome shotgun (WGS) entry which is preliminary data.</text>
</comment>
<dbReference type="AlphaFoldDB" id="A0A4Y7RH12"/>
<accession>A0A4Y7RH12</accession>
<name>A0A4Y7RH12_9FIRM</name>
<keyword evidence="2" id="KW-1185">Reference proteome</keyword>
<dbReference type="Pfam" id="PF07009">
    <property type="entry name" value="NusG_II"/>
    <property type="match status" value="1"/>
</dbReference>
<gene>
    <name evidence="1" type="ORF">Psch_01604</name>
</gene>
<dbReference type="Gene3D" id="2.60.320.10">
    <property type="entry name" value="N-utilization substance G protein NusG, insert domain"/>
    <property type="match status" value="1"/>
</dbReference>
<reference evidence="1 2" key="1">
    <citation type="journal article" date="2018" name="Environ. Microbiol.">
        <title>Novel energy conservation strategies and behaviour of Pelotomaculum schinkii driving syntrophic propionate catabolism.</title>
        <authorList>
            <person name="Hidalgo-Ahumada C.A.P."/>
            <person name="Nobu M.K."/>
            <person name="Narihiro T."/>
            <person name="Tamaki H."/>
            <person name="Liu W.T."/>
            <person name="Kamagata Y."/>
            <person name="Stams A.J.M."/>
            <person name="Imachi H."/>
            <person name="Sousa D.Z."/>
        </authorList>
    </citation>
    <scope>NUCLEOTIDE SEQUENCE [LARGE SCALE GENOMIC DNA]</scope>
    <source>
        <strain evidence="1 2">HH</strain>
    </source>
</reference>
<dbReference type="InterPro" id="IPR038690">
    <property type="entry name" value="NusG_2_sf"/>
</dbReference>
<dbReference type="RefSeq" id="WP_190239798.1">
    <property type="nucleotide sequence ID" value="NZ_QFGA01000001.1"/>
</dbReference>
<protein>
    <submittedName>
        <fullName evidence="1">Uncharacterized protein</fullName>
    </submittedName>
</protein>
<dbReference type="CDD" id="cd09911">
    <property type="entry name" value="Lin0431_like"/>
    <property type="match status" value="1"/>
</dbReference>
<dbReference type="EMBL" id="QFGA01000001">
    <property type="protein sequence ID" value="TEB08049.1"/>
    <property type="molecule type" value="Genomic_DNA"/>
</dbReference>
<organism evidence="1 2">
    <name type="scientific">Pelotomaculum schinkii</name>
    <dbReference type="NCBI Taxonomy" id="78350"/>
    <lineage>
        <taxon>Bacteria</taxon>
        <taxon>Bacillati</taxon>
        <taxon>Bacillota</taxon>
        <taxon>Clostridia</taxon>
        <taxon>Eubacteriales</taxon>
        <taxon>Desulfotomaculaceae</taxon>
        <taxon>Pelotomaculum</taxon>
    </lineage>
</organism>
<proteinExistence type="predicted"/>
<sequence>MQNLNRYITAALLALALISFVFLYLSQRQPAGEGLTVEIYKFGQLYRQIPLSEATDEEIKVTDSDGHYNVVEIKDGRVRVQEADCPNQICVKTGWLSKPGQISFCAPNNLKVVIKGKSTGVDATSY</sequence>
<dbReference type="Proteomes" id="UP000298324">
    <property type="component" value="Unassembled WGS sequence"/>
</dbReference>
<evidence type="ECO:0000313" key="1">
    <source>
        <dbReference type="EMBL" id="TEB08049.1"/>
    </source>
</evidence>